<dbReference type="EMBL" id="JBHSIS010000017">
    <property type="protein sequence ID" value="MFC4857194.1"/>
    <property type="molecule type" value="Genomic_DNA"/>
</dbReference>
<accession>A0ABV9S8S2</accession>
<name>A0ABV9S8S2_9PSEU</name>
<sequence>MSSWQHCDTTQARNDLVARGRLDGQDAEVARVVAIIDAVADGRGDPDWDE</sequence>
<reference evidence="2" key="1">
    <citation type="journal article" date="2019" name="Int. J. Syst. Evol. Microbiol.">
        <title>The Global Catalogue of Microorganisms (GCM) 10K type strain sequencing project: providing services to taxonomists for standard genome sequencing and annotation.</title>
        <authorList>
            <consortium name="The Broad Institute Genomics Platform"/>
            <consortium name="The Broad Institute Genome Sequencing Center for Infectious Disease"/>
            <person name="Wu L."/>
            <person name="Ma J."/>
        </authorList>
    </citation>
    <scope>NUCLEOTIDE SEQUENCE [LARGE SCALE GENOMIC DNA]</scope>
    <source>
        <strain evidence="2">ZS-22-S1</strain>
    </source>
</reference>
<organism evidence="1 2">
    <name type="scientific">Actinophytocola glycyrrhizae</name>
    <dbReference type="NCBI Taxonomy" id="2044873"/>
    <lineage>
        <taxon>Bacteria</taxon>
        <taxon>Bacillati</taxon>
        <taxon>Actinomycetota</taxon>
        <taxon>Actinomycetes</taxon>
        <taxon>Pseudonocardiales</taxon>
        <taxon>Pseudonocardiaceae</taxon>
    </lineage>
</organism>
<keyword evidence="2" id="KW-1185">Reference proteome</keyword>
<protein>
    <submittedName>
        <fullName evidence="1">Uncharacterized protein</fullName>
    </submittedName>
</protein>
<comment type="caution">
    <text evidence="1">The sequence shown here is derived from an EMBL/GenBank/DDBJ whole genome shotgun (WGS) entry which is preliminary data.</text>
</comment>
<dbReference type="Proteomes" id="UP001595859">
    <property type="component" value="Unassembled WGS sequence"/>
</dbReference>
<proteinExistence type="predicted"/>
<gene>
    <name evidence="1" type="ORF">ACFPCV_27175</name>
</gene>
<evidence type="ECO:0000313" key="2">
    <source>
        <dbReference type="Proteomes" id="UP001595859"/>
    </source>
</evidence>
<evidence type="ECO:0000313" key="1">
    <source>
        <dbReference type="EMBL" id="MFC4857194.1"/>
    </source>
</evidence>